<dbReference type="EMBL" id="KN611639">
    <property type="protein sequence ID" value="KHJ76555.1"/>
    <property type="molecule type" value="Genomic_DNA"/>
</dbReference>
<dbReference type="AlphaFoldDB" id="A0A0B1S016"/>
<reference evidence="1 2" key="1">
    <citation type="submission" date="2014-03" db="EMBL/GenBank/DDBJ databases">
        <title>Draft genome of the hookworm Oesophagostomum dentatum.</title>
        <authorList>
            <person name="Mitreva M."/>
        </authorList>
    </citation>
    <scope>NUCLEOTIDE SEQUENCE [LARGE SCALE GENOMIC DNA]</scope>
    <source>
        <strain evidence="1 2">OD-Hann</strain>
    </source>
</reference>
<keyword evidence="2" id="KW-1185">Reference proteome</keyword>
<evidence type="ECO:0000313" key="1">
    <source>
        <dbReference type="EMBL" id="KHJ76555.1"/>
    </source>
</evidence>
<dbReference type="OrthoDB" id="2194416at2759"/>
<evidence type="ECO:0008006" key="3">
    <source>
        <dbReference type="Google" id="ProtNLM"/>
    </source>
</evidence>
<proteinExistence type="predicted"/>
<evidence type="ECO:0000313" key="2">
    <source>
        <dbReference type="Proteomes" id="UP000053660"/>
    </source>
</evidence>
<accession>A0A0B1S016</accession>
<protein>
    <recommendedName>
        <fullName evidence="3">Reverse transcriptase domain-containing protein</fullName>
    </recommendedName>
</protein>
<name>A0A0B1S016_OESDE</name>
<organism evidence="1 2">
    <name type="scientific">Oesophagostomum dentatum</name>
    <name type="common">Nodular worm</name>
    <dbReference type="NCBI Taxonomy" id="61180"/>
    <lineage>
        <taxon>Eukaryota</taxon>
        <taxon>Metazoa</taxon>
        <taxon>Ecdysozoa</taxon>
        <taxon>Nematoda</taxon>
        <taxon>Chromadorea</taxon>
        <taxon>Rhabditida</taxon>
        <taxon>Rhabditina</taxon>
        <taxon>Rhabditomorpha</taxon>
        <taxon>Strongyloidea</taxon>
        <taxon>Strongylidae</taxon>
        <taxon>Oesophagostomum</taxon>
    </lineage>
</organism>
<dbReference type="Proteomes" id="UP000053660">
    <property type="component" value="Unassembled WGS sequence"/>
</dbReference>
<gene>
    <name evidence="1" type="ORF">OESDEN_23825</name>
</gene>
<sequence>MDDLKVYTKEWDQLLKAKTGIENIAGAIGLRLNPKKCAIKSINYTDEDSRGSINRISEIPIMGNNTLYKYLGAEQNTLNEIEEMWTRAESSALSITRAIMASELTVRQKIEAYNQMVIPKIRFVISCIIFGKGKYATVKKKAKTLDTRSKATY</sequence>